<evidence type="ECO:0000256" key="1">
    <source>
        <dbReference type="ARBA" id="ARBA00004123"/>
    </source>
</evidence>
<dbReference type="SMART" id="SM00412">
    <property type="entry name" value="Cu_FIST"/>
    <property type="match status" value="1"/>
</dbReference>
<dbReference type="PRINTS" id="PR00617">
    <property type="entry name" value="COPPERFIST"/>
</dbReference>
<dbReference type="Gene3D" id="3.90.430.10">
    <property type="entry name" value="Copper fist DNA-binding domain"/>
    <property type="match status" value="1"/>
</dbReference>
<dbReference type="InterPro" id="IPR051763">
    <property type="entry name" value="Copper_Homeo_Regul"/>
</dbReference>
<dbReference type="InterPro" id="IPR001083">
    <property type="entry name" value="Cu_fist_DNA-bd_dom"/>
</dbReference>
<dbReference type="PANTHER" id="PTHR28088:SF5">
    <property type="entry name" value="TRANSCRIPTIONAL ACTIVATOR HAA1-RELATED"/>
    <property type="match status" value="1"/>
</dbReference>
<dbReference type="GO" id="GO:0000978">
    <property type="term" value="F:RNA polymerase II cis-regulatory region sequence-specific DNA binding"/>
    <property type="evidence" value="ECO:0007669"/>
    <property type="project" value="TreeGrafter"/>
</dbReference>
<protein>
    <recommendedName>
        <fullName evidence="8">Copper-fist domain-containing protein</fullName>
    </recommendedName>
</protein>
<keyword evidence="2" id="KW-0479">Metal-binding</keyword>
<proteinExistence type="predicted"/>
<dbReference type="PANTHER" id="PTHR28088">
    <property type="entry name" value="TRANSCRIPTIONAL ACTIVATOR HAA1-RELATED"/>
    <property type="match status" value="1"/>
</dbReference>
<sequence length="51" mass="6022">QSCIKGHRSSSCSHNDRPLFEVKRKGRPPSQCQRCRELRKSRKYHSKCTCM</sequence>
<keyword evidence="3" id="KW-0862">Zinc</keyword>
<dbReference type="FunFam" id="3.90.430.10:FF:000001">
    <property type="entry name" value="Copper fist DNA-binding protein"/>
    <property type="match status" value="1"/>
</dbReference>
<feature type="non-terminal residue" evidence="9">
    <location>
        <position position="51"/>
    </location>
</feature>
<dbReference type="EMBL" id="KN882059">
    <property type="protein sequence ID" value="KIY45277.1"/>
    <property type="molecule type" value="Genomic_DNA"/>
</dbReference>
<dbReference type="GO" id="GO:0045944">
    <property type="term" value="P:positive regulation of transcription by RNA polymerase II"/>
    <property type="evidence" value="ECO:0007669"/>
    <property type="project" value="TreeGrafter"/>
</dbReference>
<dbReference type="Proteomes" id="UP000054144">
    <property type="component" value="Unassembled WGS sequence"/>
</dbReference>
<feature type="non-terminal residue" evidence="9">
    <location>
        <position position="1"/>
    </location>
</feature>
<dbReference type="SMART" id="SM01090">
    <property type="entry name" value="Copper-fist"/>
    <property type="match status" value="1"/>
</dbReference>
<reference evidence="9 10" key="1">
    <citation type="journal article" date="2015" name="Fungal Genet. Biol.">
        <title>Evolution of novel wood decay mechanisms in Agaricales revealed by the genome sequences of Fistulina hepatica and Cylindrobasidium torrendii.</title>
        <authorList>
            <person name="Floudas D."/>
            <person name="Held B.W."/>
            <person name="Riley R."/>
            <person name="Nagy L.G."/>
            <person name="Koehler G."/>
            <person name="Ransdell A.S."/>
            <person name="Younus H."/>
            <person name="Chow J."/>
            <person name="Chiniquy J."/>
            <person name="Lipzen A."/>
            <person name="Tritt A."/>
            <person name="Sun H."/>
            <person name="Haridas S."/>
            <person name="LaButti K."/>
            <person name="Ohm R.A."/>
            <person name="Kues U."/>
            <person name="Blanchette R.A."/>
            <person name="Grigoriev I.V."/>
            <person name="Minto R.E."/>
            <person name="Hibbett D.S."/>
        </authorList>
    </citation>
    <scope>NUCLEOTIDE SEQUENCE [LARGE SCALE GENOMIC DNA]</scope>
    <source>
        <strain evidence="9 10">ATCC 64428</strain>
    </source>
</reference>
<keyword evidence="7" id="KW-0539">Nucleus</keyword>
<organism evidence="9 10">
    <name type="scientific">Fistulina hepatica ATCC 64428</name>
    <dbReference type="NCBI Taxonomy" id="1128425"/>
    <lineage>
        <taxon>Eukaryota</taxon>
        <taxon>Fungi</taxon>
        <taxon>Dikarya</taxon>
        <taxon>Basidiomycota</taxon>
        <taxon>Agaricomycotina</taxon>
        <taxon>Agaricomycetes</taxon>
        <taxon>Agaricomycetidae</taxon>
        <taxon>Agaricales</taxon>
        <taxon>Fistulinaceae</taxon>
        <taxon>Fistulina</taxon>
    </lineage>
</organism>
<keyword evidence="4" id="KW-0186">Copper</keyword>
<keyword evidence="10" id="KW-1185">Reference proteome</keyword>
<evidence type="ECO:0000313" key="10">
    <source>
        <dbReference type="Proteomes" id="UP000054144"/>
    </source>
</evidence>
<evidence type="ECO:0000313" key="9">
    <source>
        <dbReference type="EMBL" id="KIY45277.1"/>
    </source>
</evidence>
<evidence type="ECO:0000256" key="5">
    <source>
        <dbReference type="ARBA" id="ARBA00023015"/>
    </source>
</evidence>
<dbReference type="InterPro" id="IPR036395">
    <property type="entry name" value="Cu_fist_DNA-bd_dom_sf"/>
</dbReference>
<dbReference type="Pfam" id="PF00649">
    <property type="entry name" value="Copper-fist"/>
    <property type="match status" value="1"/>
</dbReference>
<evidence type="ECO:0000256" key="2">
    <source>
        <dbReference type="ARBA" id="ARBA00022723"/>
    </source>
</evidence>
<evidence type="ECO:0000256" key="6">
    <source>
        <dbReference type="ARBA" id="ARBA00023163"/>
    </source>
</evidence>
<evidence type="ECO:0000256" key="7">
    <source>
        <dbReference type="ARBA" id="ARBA00023242"/>
    </source>
</evidence>
<evidence type="ECO:0000259" key="8">
    <source>
        <dbReference type="PROSITE" id="PS50073"/>
    </source>
</evidence>
<dbReference type="GO" id="GO:0006879">
    <property type="term" value="P:intracellular iron ion homeostasis"/>
    <property type="evidence" value="ECO:0007669"/>
    <property type="project" value="TreeGrafter"/>
</dbReference>
<evidence type="ECO:0000256" key="4">
    <source>
        <dbReference type="ARBA" id="ARBA00023008"/>
    </source>
</evidence>
<comment type="subcellular location">
    <subcellularLocation>
        <location evidence="1">Nucleus</location>
    </subcellularLocation>
</comment>
<dbReference type="SUPFAM" id="SSF57879">
    <property type="entry name" value="Zinc domain conserved in yeast copper-regulated transcription factors"/>
    <property type="match status" value="1"/>
</dbReference>
<name>A0A0D7A2L5_9AGAR</name>
<dbReference type="GO" id="GO:0005507">
    <property type="term" value="F:copper ion binding"/>
    <property type="evidence" value="ECO:0007669"/>
    <property type="project" value="InterPro"/>
</dbReference>
<dbReference type="PROSITE" id="PS50073">
    <property type="entry name" value="COPPER_FIST_2"/>
    <property type="match status" value="1"/>
</dbReference>
<dbReference type="GO" id="GO:0006878">
    <property type="term" value="P:intracellular copper ion homeostasis"/>
    <property type="evidence" value="ECO:0007669"/>
    <property type="project" value="TreeGrafter"/>
</dbReference>
<evidence type="ECO:0000256" key="3">
    <source>
        <dbReference type="ARBA" id="ARBA00022833"/>
    </source>
</evidence>
<feature type="domain" description="Copper-fist" evidence="8">
    <location>
        <begin position="1"/>
        <end position="29"/>
    </location>
</feature>
<keyword evidence="5" id="KW-0805">Transcription regulation</keyword>
<dbReference type="AlphaFoldDB" id="A0A0D7A2L5"/>
<keyword evidence="6" id="KW-0804">Transcription</keyword>
<accession>A0A0D7A2L5</accession>
<dbReference type="GO" id="GO:0005634">
    <property type="term" value="C:nucleus"/>
    <property type="evidence" value="ECO:0007669"/>
    <property type="project" value="UniProtKB-SubCell"/>
</dbReference>
<dbReference type="GO" id="GO:0000981">
    <property type="term" value="F:DNA-binding transcription factor activity, RNA polymerase II-specific"/>
    <property type="evidence" value="ECO:0007669"/>
    <property type="project" value="TreeGrafter"/>
</dbReference>
<gene>
    <name evidence="9" type="ORF">FISHEDRAFT_23515</name>
</gene>
<dbReference type="OrthoDB" id="5600085at2759"/>